<dbReference type="PANTHER" id="PTHR43612:SF3">
    <property type="entry name" value="TRIFUNCTIONAL ENZYME SUBUNIT ALPHA, MITOCHONDRIAL"/>
    <property type="match status" value="1"/>
</dbReference>
<comment type="similarity">
    <text evidence="3">In the central section; belongs to the 3-hydroxyacyl-CoA dehydrogenase family.</text>
</comment>
<keyword evidence="18" id="KW-1185">Reference proteome</keyword>
<name>A0ABN7SGM1_OIKDI</name>
<dbReference type="Gene3D" id="3.90.226.10">
    <property type="entry name" value="2-enoyl-CoA Hydratase, Chain A, domain 1"/>
    <property type="match status" value="1"/>
</dbReference>
<dbReference type="SUPFAM" id="SSF51735">
    <property type="entry name" value="NAD(P)-binding Rossmann-fold domains"/>
    <property type="match status" value="1"/>
</dbReference>
<dbReference type="InterPro" id="IPR006176">
    <property type="entry name" value="3-OHacyl-CoA_DH_NAD-bd"/>
</dbReference>
<comment type="catalytic activity">
    <reaction evidence="12">
        <text>(3S)-hydroxyhexadecanoyl-CoA + NAD(+) = 3-oxohexadecanoyl-CoA + NADH + H(+)</text>
        <dbReference type="Rhea" id="RHEA:31159"/>
        <dbReference type="ChEBI" id="CHEBI:15378"/>
        <dbReference type="ChEBI" id="CHEBI:57349"/>
        <dbReference type="ChEBI" id="CHEBI:57540"/>
        <dbReference type="ChEBI" id="CHEBI:57945"/>
        <dbReference type="ChEBI" id="CHEBI:62613"/>
    </reaction>
    <physiologicalReaction direction="left-to-right" evidence="12">
        <dbReference type="Rhea" id="RHEA:31160"/>
    </physiologicalReaction>
</comment>
<comment type="catalytic activity">
    <reaction evidence="1">
        <text>(3S)-hydroxyhexadecanoyl-CoA = (2E)-hexadecenoyl-CoA + H2O</text>
        <dbReference type="Rhea" id="RHEA:31163"/>
        <dbReference type="ChEBI" id="CHEBI:15377"/>
        <dbReference type="ChEBI" id="CHEBI:61526"/>
        <dbReference type="ChEBI" id="CHEBI:62613"/>
    </reaction>
    <physiologicalReaction direction="right-to-left" evidence="1">
        <dbReference type="Rhea" id="RHEA:31165"/>
    </physiologicalReaction>
</comment>
<evidence type="ECO:0000256" key="7">
    <source>
        <dbReference type="ARBA" id="ARBA00023002"/>
    </source>
</evidence>
<dbReference type="PANTHER" id="PTHR43612">
    <property type="entry name" value="TRIFUNCTIONAL ENZYME SUBUNIT ALPHA"/>
    <property type="match status" value="1"/>
</dbReference>
<evidence type="ECO:0000313" key="18">
    <source>
        <dbReference type="Proteomes" id="UP001158576"/>
    </source>
</evidence>
<dbReference type="Pfam" id="PF02737">
    <property type="entry name" value="3HCDH_N"/>
    <property type="match status" value="1"/>
</dbReference>
<keyword evidence="6" id="KW-0276">Fatty acid metabolism</keyword>
<evidence type="ECO:0000256" key="6">
    <source>
        <dbReference type="ARBA" id="ARBA00022832"/>
    </source>
</evidence>
<dbReference type="SUPFAM" id="SSF52096">
    <property type="entry name" value="ClpP/crotonase"/>
    <property type="match status" value="1"/>
</dbReference>
<accession>A0ABN7SGM1</accession>
<evidence type="ECO:0000256" key="13">
    <source>
        <dbReference type="ARBA" id="ARBA00048361"/>
    </source>
</evidence>
<dbReference type="InterPro" id="IPR036291">
    <property type="entry name" value="NAD(P)-bd_dom_sf"/>
</dbReference>
<feature type="domain" description="3-hydroxyacyl-CoA dehydrogenase C-terminal" evidence="15">
    <location>
        <begin position="545"/>
        <end position="642"/>
    </location>
</feature>
<evidence type="ECO:0000256" key="12">
    <source>
        <dbReference type="ARBA" id="ARBA00047613"/>
    </source>
</evidence>
<dbReference type="Gene3D" id="1.10.1040.50">
    <property type="match status" value="1"/>
</dbReference>
<dbReference type="Pfam" id="PF00378">
    <property type="entry name" value="ECH_1"/>
    <property type="match status" value="1"/>
</dbReference>
<keyword evidence="8" id="KW-0520">NAD</keyword>
<protein>
    <recommendedName>
        <fullName evidence="5">enoyl-CoA hydratase</fullName>
        <ecNumber evidence="5">4.2.1.17</ecNumber>
    </recommendedName>
</protein>
<evidence type="ECO:0000256" key="8">
    <source>
        <dbReference type="ARBA" id="ARBA00023027"/>
    </source>
</evidence>
<dbReference type="SUPFAM" id="SSF48179">
    <property type="entry name" value="6-phosphogluconate dehydrogenase C-terminal domain-like"/>
    <property type="match status" value="2"/>
</dbReference>
<evidence type="ECO:0000256" key="2">
    <source>
        <dbReference type="ARBA" id="ARBA00005005"/>
    </source>
</evidence>
<comment type="pathway">
    <text evidence="2">Lipid metabolism; fatty acid beta-oxidation.</text>
</comment>
<evidence type="ECO:0000256" key="10">
    <source>
        <dbReference type="ARBA" id="ARBA00023239"/>
    </source>
</evidence>
<keyword evidence="11" id="KW-0511">Multifunctional enzyme</keyword>
<evidence type="ECO:0000256" key="11">
    <source>
        <dbReference type="ARBA" id="ARBA00023268"/>
    </source>
</evidence>
<dbReference type="InterPro" id="IPR050136">
    <property type="entry name" value="FA_oxidation_alpha_subunit"/>
</dbReference>
<keyword evidence="7" id="KW-0560">Oxidoreductase</keyword>
<evidence type="ECO:0000256" key="3">
    <source>
        <dbReference type="ARBA" id="ARBA00007005"/>
    </source>
</evidence>
<dbReference type="InterPro" id="IPR008927">
    <property type="entry name" value="6-PGluconate_DH-like_C_sf"/>
</dbReference>
<gene>
    <name evidence="17" type="ORF">OKIOD_LOCUS5853</name>
</gene>
<comment type="similarity">
    <text evidence="4">In the N-terminal section; belongs to the enoyl-CoA hydratase/isomerase family.</text>
</comment>
<dbReference type="EC" id="4.2.1.17" evidence="5"/>
<reference evidence="17 18" key="1">
    <citation type="submission" date="2021-04" db="EMBL/GenBank/DDBJ databases">
        <authorList>
            <person name="Bliznina A."/>
        </authorList>
    </citation>
    <scope>NUCLEOTIDE SEQUENCE [LARGE SCALE GENOMIC DNA]</scope>
</reference>
<evidence type="ECO:0000256" key="5">
    <source>
        <dbReference type="ARBA" id="ARBA00012076"/>
    </source>
</evidence>
<dbReference type="CDD" id="cd06558">
    <property type="entry name" value="crotonase-like"/>
    <property type="match status" value="1"/>
</dbReference>
<feature type="domain" description="3-hydroxyacyl-CoA dehydrogenase NAD binding" evidence="16">
    <location>
        <begin position="365"/>
        <end position="543"/>
    </location>
</feature>
<evidence type="ECO:0000256" key="14">
    <source>
        <dbReference type="RuleBase" id="RU003707"/>
    </source>
</evidence>
<evidence type="ECO:0000259" key="15">
    <source>
        <dbReference type="Pfam" id="PF00725"/>
    </source>
</evidence>
<evidence type="ECO:0000313" key="17">
    <source>
        <dbReference type="EMBL" id="CAG5095689.1"/>
    </source>
</evidence>
<evidence type="ECO:0000259" key="16">
    <source>
        <dbReference type="Pfam" id="PF02737"/>
    </source>
</evidence>
<keyword evidence="10" id="KW-0456">Lyase</keyword>
<dbReference type="PROSITE" id="PS00166">
    <property type="entry name" value="ENOYL_COA_HYDRATASE"/>
    <property type="match status" value="1"/>
</dbReference>
<dbReference type="InterPro" id="IPR001753">
    <property type="entry name" value="Enoyl-CoA_hydra/iso"/>
</dbReference>
<evidence type="ECO:0000256" key="4">
    <source>
        <dbReference type="ARBA" id="ARBA00008750"/>
    </source>
</evidence>
<comment type="catalytic activity">
    <reaction evidence="13">
        <text>(3S)-hydroxydecanoyl-CoA + NAD(+) = 3-oxodecanoyl-CoA + NADH + H(+)</text>
        <dbReference type="Rhea" id="RHEA:31187"/>
        <dbReference type="ChEBI" id="CHEBI:15378"/>
        <dbReference type="ChEBI" id="CHEBI:57540"/>
        <dbReference type="ChEBI" id="CHEBI:57945"/>
        <dbReference type="ChEBI" id="CHEBI:62548"/>
        <dbReference type="ChEBI" id="CHEBI:62616"/>
    </reaction>
    <physiologicalReaction direction="left-to-right" evidence="13">
        <dbReference type="Rhea" id="RHEA:31188"/>
    </physiologicalReaction>
</comment>
<dbReference type="InterPro" id="IPR018376">
    <property type="entry name" value="Enoyl-CoA_hyd/isom_CS"/>
</dbReference>
<evidence type="ECO:0000256" key="1">
    <source>
        <dbReference type="ARBA" id="ARBA00000469"/>
    </source>
</evidence>
<organism evidence="17 18">
    <name type="scientific">Oikopleura dioica</name>
    <name type="common">Tunicate</name>
    <dbReference type="NCBI Taxonomy" id="34765"/>
    <lineage>
        <taxon>Eukaryota</taxon>
        <taxon>Metazoa</taxon>
        <taxon>Chordata</taxon>
        <taxon>Tunicata</taxon>
        <taxon>Appendicularia</taxon>
        <taxon>Copelata</taxon>
        <taxon>Oikopleuridae</taxon>
        <taxon>Oikopleura</taxon>
    </lineage>
</organism>
<dbReference type="InterPro" id="IPR006108">
    <property type="entry name" value="3HC_DH_C"/>
</dbReference>
<proteinExistence type="inferred from homology"/>
<dbReference type="Gene3D" id="3.40.50.720">
    <property type="entry name" value="NAD(P)-binding Rossmann-like Domain"/>
    <property type="match status" value="1"/>
</dbReference>
<dbReference type="Pfam" id="PF00725">
    <property type="entry name" value="3HCDH"/>
    <property type="match status" value="1"/>
</dbReference>
<comment type="similarity">
    <text evidence="14">Belongs to the enoyl-CoA hydratase/isomerase family.</text>
</comment>
<dbReference type="InterPro" id="IPR029045">
    <property type="entry name" value="ClpP/crotonase-like_dom_sf"/>
</dbReference>
<keyword evidence="9" id="KW-0443">Lipid metabolism</keyword>
<evidence type="ECO:0000256" key="9">
    <source>
        <dbReference type="ARBA" id="ARBA00023098"/>
    </source>
</evidence>
<sequence length="764" mass="82356">MLGFIRAGRAGLSRAAGQNLANVRPVVSIRTQAAAVETKPYFSMEVVDGVAVVRMDQPDSSMNTISVAMQDEFAGVLDEIENNPNISSAVLISAKPGCFVAGADIQMINNVTTAAEGEALSKGGQDMFKRIENSKKKFVAAINGPALGGGLELAMACHYRVATTSKSTKLGLPEVMLGVLPGAGGTQRLVQLVGPAEAFPMIMTGAAKVAKKAKSMGLVDQTVEPLGPGKVSTVDYLEKVAVDYAKQLAAGTIKRKQKKLKGPNKIAKTLISNGVTRDWFFQKNLVDNVMKKTKGVYPAPLTIAELLKESSKVGFGSDAAYAAEAKKFGELSVDPVTKSMINIFNAKNHCTKNRWGKPEKSVEEIAVLGAGLMGAGIAQVSIDKGYKVVLKDASVDYLDAGAKGIHGALNKKVKKKRMSKWESEIIYENLKPTLSYGDMANSGLIIEAVPEVLDLKHRIIREIIEVAPKDHIFATNTSGLLVKDIAQAHPHPENVIGMHYFSPVPQMELLEIIPTAETSEETLRAACEVGLKQKKTIIVVKDVPGFYCNRCLAPALKEVLRLFQEGVDPAKINELSTKAGFAVGTATLIDEVGVDIAHHAAVNIGCSPLYGSRMDGGNPDLLQKLINEGNMGRKTKKGIFDYSNKKGPRPVTPQFTKIAQEMSMSNAHGLNTDDDLVDRILLRYTNEAALCLQEEVIMSPQEGDIGAIFGTGYPPNKGGPFMYMDTVGAKNLINRMERLADKIGPEFTPSQILYDMEKSGKKFY</sequence>
<dbReference type="EMBL" id="OU015569">
    <property type="protein sequence ID" value="CAG5095689.1"/>
    <property type="molecule type" value="Genomic_DNA"/>
</dbReference>
<dbReference type="Proteomes" id="UP001158576">
    <property type="component" value="Chromosome XSR"/>
</dbReference>